<sequence length="32" mass="3832">MEWKRVELREIDWIQKWVGGVAQHSTAQHTIV</sequence>
<reference evidence="1 2" key="1">
    <citation type="journal article" date="2018" name="Front. Plant Sci.">
        <title>Red Clover (Trifolium pratense) and Zigzag Clover (T. medium) - A Picture of Genomic Similarities and Differences.</title>
        <authorList>
            <person name="Dluhosova J."/>
            <person name="Istvanek J."/>
            <person name="Nedelnik J."/>
            <person name="Repkova J."/>
        </authorList>
    </citation>
    <scope>NUCLEOTIDE SEQUENCE [LARGE SCALE GENOMIC DNA]</scope>
    <source>
        <strain evidence="2">cv. 10/8</strain>
        <tissue evidence="1">Leaf</tissue>
    </source>
</reference>
<evidence type="ECO:0000313" key="1">
    <source>
        <dbReference type="EMBL" id="MCI81024.1"/>
    </source>
</evidence>
<accession>A0A392UYB3</accession>
<proteinExistence type="predicted"/>
<dbReference type="Proteomes" id="UP000265520">
    <property type="component" value="Unassembled WGS sequence"/>
</dbReference>
<dbReference type="EMBL" id="LXQA011008936">
    <property type="protein sequence ID" value="MCI81024.1"/>
    <property type="molecule type" value="Genomic_DNA"/>
</dbReference>
<evidence type="ECO:0000313" key="2">
    <source>
        <dbReference type="Proteomes" id="UP000265520"/>
    </source>
</evidence>
<name>A0A392UYB3_9FABA</name>
<organism evidence="1 2">
    <name type="scientific">Trifolium medium</name>
    <dbReference type="NCBI Taxonomy" id="97028"/>
    <lineage>
        <taxon>Eukaryota</taxon>
        <taxon>Viridiplantae</taxon>
        <taxon>Streptophyta</taxon>
        <taxon>Embryophyta</taxon>
        <taxon>Tracheophyta</taxon>
        <taxon>Spermatophyta</taxon>
        <taxon>Magnoliopsida</taxon>
        <taxon>eudicotyledons</taxon>
        <taxon>Gunneridae</taxon>
        <taxon>Pentapetalae</taxon>
        <taxon>rosids</taxon>
        <taxon>fabids</taxon>
        <taxon>Fabales</taxon>
        <taxon>Fabaceae</taxon>
        <taxon>Papilionoideae</taxon>
        <taxon>50 kb inversion clade</taxon>
        <taxon>NPAAA clade</taxon>
        <taxon>Hologalegina</taxon>
        <taxon>IRL clade</taxon>
        <taxon>Trifolieae</taxon>
        <taxon>Trifolium</taxon>
    </lineage>
</organism>
<comment type="caution">
    <text evidence="1">The sequence shown here is derived from an EMBL/GenBank/DDBJ whole genome shotgun (WGS) entry which is preliminary data.</text>
</comment>
<dbReference type="AlphaFoldDB" id="A0A392UYB3"/>
<feature type="non-terminal residue" evidence="1">
    <location>
        <position position="32"/>
    </location>
</feature>
<protein>
    <submittedName>
        <fullName evidence="1">Uncharacterized protein</fullName>
    </submittedName>
</protein>
<keyword evidence="2" id="KW-1185">Reference proteome</keyword>